<keyword evidence="4 6" id="KW-1133">Transmembrane helix</keyword>
<dbReference type="Proteomes" id="UP001226574">
    <property type="component" value="Unassembled WGS sequence"/>
</dbReference>
<evidence type="ECO:0000256" key="6">
    <source>
        <dbReference type="SAM" id="Phobius"/>
    </source>
</evidence>
<dbReference type="RefSeq" id="WP_016709871.1">
    <property type="nucleotide sequence ID" value="NZ_JAVIFY010000012.1"/>
</dbReference>
<evidence type="ECO:0000313" key="7">
    <source>
        <dbReference type="EMBL" id="MDQ9093038.1"/>
    </source>
</evidence>
<keyword evidence="3 6" id="KW-0812">Transmembrane</keyword>
<keyword evidence="2" id="KW-1003">Cell membrane</keyword>
<dbReference type="InterPro" id="IPR005538">
    <property type="entry name" value="LrgA/CidA"/>
</dbReference>
<evidence type="ECO:0000256" key="2">
    <source>
        <dbReference type="ARBA" id="ARBA00022475"/>
    </source>
</evidence>
<dbReference type="PANTHER" id="PTHR33931:SF2">
    <property type="entry name" value="HOLIN-LIKE PROTEIN CIDA"/>
    <property type="match status" value="1"/>
</dbReference>
<evidence type="ECO:0000256" key="3">
    <source>
        <dbReference type="ARBA" id="ARBA00022692"/>
    </source>
</evidence>
<evidence type="ECO:0000313" key="8">
    <source>
        <dbReference type="Proteomes" id="UP001226574"/>
    </source>
</evidence>
<organism evidence="7 8">
    <name type="scientific">Pseudoalteromonas haloplanktis</name>
    <name type="common">Alteromonas haloplanktis</name>
    <dbReference type="NCBI Taxonomy" id="228"/>
    <lineage>
        <taxon>Bacteria</taxon>
        <taxon>Pseudomonadati</taxon>
        <taxon>Pseudomonadota</taxon>
        <taxon>Gammaproteobacteria</taxon>
        <taxon>Alteromonadales</taxon>
        <taxon>Pseudoalteromonadaceae</taxon>
        <taxon>Pseudoalteromonas</taxon>
    </lineage>
</organism>
<accession>A0ABU1BEU6</accession>
<keyword evidence="8" id="KW-1185">Reference proteome</keyword>
<evidence type="ECO:0000256" key="4">
    <source>
        <dbReference type="ARBA" id="ARBA00022989"/>
    </source>
</evidence>
<feature type="transmembrane region" description="Helical" evidence="6">
    <location>
        <begin position="12"/>
        <end position="32"/>
    </location>
</feature>
<gene>
    <name evidence="7" type="ORF">RC083_15765</name>
</gene>
<reference evidence="7 8" key="1">
    <citation type="submission" date="2023-08" db="EMBL/GenBank/DDBJ databases">
        <title>Pseudoalteromonas haloplanktis LL1 genome.</title>
        <authorList>
            <person name="Wu S."/>
        </authorList>
    </citation>
    <scope>NUCLEOTIDE SEQUENCE [LARGE SCALE GENOMIC DNA]</scope>
    <source>
        <strain evidence="7 8">LL1</strain>
    </source>
</reference>
<feature type="transmembrane region" description="Helical" evidence="6">
    <location>
        <begin position="38"/>
        <end position="58"/>
    </location>
</feature>
<feature type="transmembrane region" description="Helical" evidence="6">
    <location>
        <begin position="70"/>
        <end position="86"/>
    </location>
</feature>
<sequence length="128" mass="14096">MDVKTSLPIKLLPYLISSTLIVGCLAVAKLIMNWLQGSFPAPLLGMLILLTLLLTKTVKEHHIAPSAKPLLNFMPLFFIPAGVGFIEHLELIKQQWQFLTATLILVPLTSLLLIAFVIGLFKGRAEHG</sequence>
<protein>
    <submittedName>
        <fullName evidence="7">CidA/LrgA family protein</fullName>
    </submittedName>
</protein>
<comment type="caution">
    <text evidence="7">The sequence shown here is derived from an EMBL/GenBank/DDBJ whole genome shotgun (WGS) entry which is preliminary data.</text>
</comment>
<feature type="transmembrane region" description="Helical" evidence="6">
    <location>
        <begin position="98"/>
        <end position="121"/>
    </location>
</feature>
<dbReference type="PANTHER" id="PTHR33931">
    <property type="entry name" value="HOLIN-LIKE PROTEIN CIDA-RELATED"/>
    <property type="match status" value="1"/>
</dbReference>
<dbReference type="Pfam" id="PF03788">
    <property type="entry name" value="LrgA"/>
    <property type="match status" value="1"/>
</dbReference>
<evidence type="ECO:0000256" key="1">
    <source>
        <dbReference type="ARBA" id="ARBA00004651"/>
    </source>
</evidence>
<name>A0ABU1BEU6_PSEHA</name>
<dbReference type="EMBL" id="JAVIFY010000012">
    <property type="protein sequence ID" value="MDQ9093038.1"/>
    <property type="molecule type" value="Genomic_DNA"/>
</dbReference>
<comment type="subcellular location">
    <subcellularLocation>
        <location evidence="1">Cell membrane</location>
        <topology evidence="1">Multi-pass membrane protein</topology>
    </subcellularLocation>
</comment>
<evidence type="ECO:0000256" key="5">
    <source>
        <dbReference type="ARBA" id="ARBA00023136"/>
    </source>
</evidence>
<dbReference type="PROSITE" id="PS51257">
    <property type="entry name" value="PROKAR_LIPOPROTEIN"/>
    <property type="match status" value="1"/>
</dbReference>
<proteinExistence type="predicted"/>
<keyword evidence="5 6" id="KW-0472">Membrane</keyword>